<dbReference type="PANTHER" id="PTHR43364">
    <property type="entry name" value="NADH-SPECIFIC METHYLGLYOXAL REDUCTASE-RELATED"/>
    <property type="match status" value="1"/>
</dbReference>
<proteinExistence type="predicted"/>
<dbReference type="EMBL" id="CP068047">
    <property type="protein sequence ID" value="QQR36416.1"/>
    <property type="molecule type" value="Genomic_DNA"/>
</dbReference>
<gene>
    <name evidence="2" type="ORF">JI749_01900</name>
</gene>
<dbReference type="Pfam" id="PF00248">
    <property type="entry name" value="Aldo_ket_red"/>
    <property type="match status" value="2"/>
</dbReference>
<keyword evidence="3" id="KW-1185">Reference proteome</keyword>
<accession>A0ABX7C319</accession>
<evidence type="ECO:0000259" key="1">
    <source>
        <dbReference type="Pfam" id="PF00248"/>
    </source>
</evidence>
<dbReference type="InterPro" id="IPR050523">
    <property type="entry name" value="AKR_Detox_Biosynth"/>
</dbReference>
<dbReference type="InterPro" id="IPR036812">
    <property type="entry name" value="NAD(P)_OxRdtase_dom_sf"/>
</dbReference>
<protein>
    <submittedName>
        <fullName evidence="2">Aldo/keto reductase</fullName>
    </submittedName>
</protein>
<dbReference type="PANTHER" id="PTHR43364:SF6">
    <property type="entry name" value="OXIDOREDUCTASE-RELATED"/>
    <property type="match status" value="1"/>
</dbReference>
<feature type="domain" description="NADP-dependent oxidoreductase" evidence="1">
    <location>
        <begin position="14"/>
        <end position="201"/>
    </location>
</feature>
<dbReference type="Proteomes" id="UP000595460">
    <property type="component" value="Chromosome"/>
</dbReference>
<evidence type="ECO:0000313" key="2">
    <source>
        <dbReference type="EMBL" id="QQR36416.1"/>
    </source>
</evidence>
<dbReference type="RefSeq" id="WP_201658051.1">
    <property type="nucleotide sequence ID" value="NZ_CP068047.1"/>
</dbReference>
<dbReference type="SUPFAM" id="SSF51430">
    <property type="entry name" value="NAD(P)-linked oxidoreductase"/>
    <property type="match status" value="1"/>
</dbReference>
<organism evidence="2 3">
    <name type="scientific">Devosia oryziradicis</name>
    <dbReference type="NCBI Taxonomy" id="2801335"/>
    <lineage>
        <taxon>Bacteria</taxon>
        <taxon>Pseudomonadati</taxon>
        <taxon>Pseudomonadota</taxon>
        <taxon>Alphaproteobacteria</taxon>
        <taxon>Hyphomicrobiales</taxon>
        <taxon>Devosiaceae</taxon>
        <taxon>Devosia</taxon>
    </lineage>
</organism>
<reference evidence="2 3" key="1">
    <citation type="submission" date="2021-01" db="EMBL/GenBank/DDBJ databases">
        <title>Genome seq and assembly of Devosia sp. G19.</title>
        <authorList>
            <person name="Chhetri G."/>
        </authorList>
    </citation>
    <scope>NUCLEOTIDE SEQUENCE [LARGE SCALE GENOMIC DNA]</scope>
    <source>
        <strain evidence="2 3">G19</strain>
    </source>
</reference>
<evidence type="ECO:0000313" key="3">
    <source>
        <dbReference type="Proteomes" id="UP000595460"/>
    </source>
</evidence>
<name>A0ABX7C319_9HYPH</name>
<sequence>MDRTTLGPLSVSSLSLGAMLFGTTTEEATSHRLLDGFVAEGGNFIDTSNNYAFWPANGRSGASEELLGRWLKDRGRRDDLVIATKTGALPSRPGAGLEDIQGLGKETIIRDIEDSLRRLGTDYVDLYYAHIDDRTTPLEETLAGFDAVVRSGKVRAIACSNHTVWRIERARQLSRQLGFPEYVGLQQHFSYFRPRPDSDLKRNATMGLRGGWGTEGGLRGQHLDYIRFNPEFRVIAYSPLLRGAYHHPEKMGAEIRTEDNARRRVALDAVAAELGATAGQVVLAWMMCSTPAIIPLMAVSNQEQLAENLGAAALKLTPEQMHRLDTAA</sequence>
<dbReference type="InterPro" id="IPR023210">
    <property type="entry name" value="NADP_OxRdtase_dom"/>
</dbReference>
<dbReference type="Gene3D" id="3.20.20.100">
    <property type="entry name" value="NADP-dependent oxidoreductase domain"/>
    <property type="match status" value="1"/>
</dbReference>
<feature type="domain" description="NADP-dependent oxidoreductase" evidence="1">
    <location>
        <begin position="231"/>
        <end position="326"/>
    </location>
</feature>